<proteinExistence type="predicted"/>
<organism evidence="1 2">
    <name type="scientific">Thermotalea metallivorans</name>
    <dbReference type="NCBI Taxonomy" id="520762"/>
    <lineage>
        <taxon>Bacteria</taxon>
        <taxon>Bacillati</taxon>
        <taxon>Bacillota</taxon>
        <taxon>Clostridia</taxon>
        <taxon>Peptostreptococcales</taxon>
        <taxon>Thermotaleaceae</taxon>
        <taxon>Thermotalea</taxon>
    </lineage>
</organism>
<gene>
    <name evidence="1" type="ORF">AN619_10030</name>
</gene>
<accession>A0A140L7E7</accession>
<sequence>MENKNRQENEFPYLEKSKGIHEDEYLCFFIMYIVKEAF</sequence>
<name>A0A140L7E7_9FIRM</name>
<keyword evidence="2" id="KW-1185">Reference proteome</keyword>
<protein>
    <submittedName>
        <fullName evidence="1">Uncharacterized protein</fullName>
    </submittedName>
</protein>
<dbReference type="EMBL" id="LOEE01000027">
    <property type="protein sequence ID" value="KXG76472.1"/>
    <property type="molecule type" value="Genomic_DNA"/>
</dbReference>
<dbReference type="Proteomes" id="UP000070456">
    <property type="component" value="Unassembled WGS sequence"/>
</dbReference>
<evidence type="ECO:0000313" key="1">
    <source>
        <dbReference type="EMBL" id="KXG76472.1"/>
    </source>
</evidence>
<reference evidence="1 2" key="1">
    <citation type="submission" date="2015-12" db="EMBL/GenBank/DDBJ databases">
        <title>Draft genome sequence of the thermoanaerobe Thermotalea metallivorans, an isolate from the runoff channel of the Great Artesian Basin, Australia.</title>
        <authorList>
            <person name="Patel B.K."/>
        </authorList>
    </citation>
    <scope>NUCLEOTIDE SEQUENCE [LARGE SCALE GENOMIC DNA]</scope>
    <source>
        <strain evidence="1 2">B2-1</strain>
    </source>
</reference>
<dbReference type="AlphaFoldDB" id="A0A140L7E7"/>
<comment type="caution">
    <text evidence="1">The sequence shown here is derived from an EMBL/GenBank/DDBJ whole genome shotgun (WGS) entry which is preliminary data.</text>
</comment>
<evidence type="ECO:0000313" key="2">
    <source>
        <dbReference type="Proteomes" id="UP000070456"/>
    </source>
</evidence>